<evidence type="ECO:0000313" key="2">
    <source>
        <dbReference type="EMBL" id="GGM52466.1"/>
    </source>
</evidence>
<organism evidence="2 3">
    <name type="scientific">Dactylosporangium sucinum</name>
    <dbReference type="NCBI Taxonomy" id="1424081"/>
    <lineage>
        <taxon>Bacteria</taxon>
        <taxon>Bacillati</taxon>
        <taxon>Actinomycetota</taxon>
        <taxon>Actinomycetes</taxon>
        <taxon>Micromonosporales</taxon>
        <taxon>Micromonosporaceae</taxon>
        <taxon>Dactylosporangium</taxon>
    </lineage>
</organism>
<comment type="caution">
    <text evidence="2">The sequence shown here is derived from an EMBL/GenBank/DDBJ whole genome shotgun (WGS) entry which is preliminary data.</text>
</comment>
<reference evidence="2" key="1">
    <citation type="journal article" date="2014" name="Int. J. Syst. Evol. Microbiol.">
        <title>Complete genome sequence of Corynebacterium casei LMG S-19264T (=DSM 44701T), isolated from a smear-ripened cheese.</title>
        <authorList>
            <consortium name="US DOE Joint Genome Institute (JGI-PGF)"/>
            <person name="Walter F."/>
            <person name="Albersmeier A."/>
            <person name="Kalinowski J."/>
            <person name="Ruckert C."/>
        </authorList>
    </citation>
    <scope>NUCLEOTIDE SEQUENCE</scope>
    <source>
        <strain evidence="2">JCM 19831</strain>
    </source>
</reference>
<dbReference type="Proteomes" id="UP000642070">
    <property type="component" value="Unassembled WGS sequence"/>
</dbReference>
<proteinExistence type="predicted"/>
<keyword evidence="3" id="KW-1185">Reference proteome</keyword>
<name>A0A917U200_9ACTN</name>
<dbReference type="PROSITE" id="PS50164">
    <property type="entry name" value="GIY_YIG"/>
    <property type="match status" value="1"/>
</dbReference>
<evidence type="ECO:0000313" key="3">
    <source>
        <dbReference type="Proteomes" id="UP000642070"/>
    </source>
</evidence>
<dbReference type="AlphaFoldDB" id="A0A917U200"/>
<dbReference type="RefSeq" id="WP_190253567.1">
    <property type="nucleotide sequence ID" value="NZ_BMPI01000035.1"/>
</dbReference>
<dbReference type="InterPro" id="IPR000305">
    <property type="entry name" value="GIY-YIG_endonuc"/>
</dbReference>
<accession>A0A917U200</accession>
<evidence type="ECO:0000259" key="1">
    <source>
        <dbReference type="PROSITE" id="PS50164"/>
    </source>
</evidence>
<dbReference type="EMBL" id="BMPI01000035">
    <property type="protein sequence ID" value="GGM52466.1"/>
    <property type="molecule type" value="Genomic_DNA"/>
</dbReference>
<feature type="domain" description="GIY-YIG" evidence="1">
    <location>
        <begin position="4"/>
        <end position="76"/>
    </location>
</feature>
<reference evidence="2" key="2">
    <citation type="submission" date="2020-09" db="EMBL/GenBank/DDBJ databases">
        <authorList>
            <person name="Sun Q."/>
            <person name="Ohkuma M."/>
        </authorList>
    </citation>
    <scope>NUCLEOTIDE SEQUENCE</scope>
    <source>
        <strain evidence="2">JCM 19831</strain>
    </source>
</reference>
<sequence length="163" mass="18312">MTGRRTALYRLFRSDGGLLYIGIGYGPAVRIASHRRKPWGSDIDITRTAITWFDDRDGAETAELRAIRDEKPLHNIVTGDENGCARFLPGVDGEPRRGFRPNAAQEAKLVKIRQAWAEREAARGEYRRLLIACGEAGVPVLYLSRELGVERKTLYRQLGRSAT</sequence>
<protein>
    <recommendedName>
        <fullName evidence="1">GIY-YIG domain-containing protein</fullName>
    </recommendedName>
</protein>
<gene>
    <name evidence="2" type="ORF">GCM10007977_062530</name>
</gene>